<protein>
    <submittedName>
        <fullName evidence="6">Peptidoglycan DD-metalloendopeptidase family protein</fullName>
    </submittedName>
</protein>
<keyword evidence="2" id="KW-0175">Coiled coil</keyword>
<sequence length="377" mass="42585">MKKEKILSLLIALAIFSNVGFAYAGDVDSLKEKQKEVKSELKETKDKLADKEGEMSAVKKEIEKLDTEINEASKRIKEVEERISKVLGDIDKTEEELVEAQKNIDIKNDTLNARLRVMYKNGNASYLEVLFGAESFTDLLSRLDLVQRIADQDVELLRYMQEQRDIIEDKKEDLERQKKLLDHQQNEVKIQKDKLKLANRSKQNQMNKLKKEHSKLEKLEDQLNNEANKVTNDIKKLQSPTKEYVGGVYKWPVPGKYRVSSPFGYRIHPIFGTRKMHTGIDISYGGQYGPTVVAANSGTVIFAGWKNGYGNTVMVDHGGQMVTLYAHNQSLLVSVGQNVNAGQAIARGGSSGNSTGPHLHFEVRKNGQYVNPLSYLK</sequence>
<dbReference type="Gene3D" id="2.70.70.10">
    <property type="entry name" value="Glucose Permease (Domain IIA)"/>
    <property type="match status" value="1"/>
</dbReference>
<dbReference type="PANTHER" id="PTHR21666:SF270">
    <property type="entry name" value="MUREIN HYDROLASE ACTIVATOR ENVC"/>
    <property type="match status" value="1"/>
</dbReference>
<keyword evidence="7" id="KW-1185">Reference proteome</keyword>
<evidence type="ECO:0000256" key="1">
    <source>
        <dbReference type="ARBA" id="ARBA00022729"/>
    </source>
</evidence>
<feature type="chain" id="PRO_5037949082" evidence="3">
    <location>
        <begin position="25"/>
        <end position="377"/>
    </location>
</feature>
<keyword evidence="1 3" id="KW-0732">Signal</keyword>
<dbReference type="InterPro" id="IPR011055">
    <property type="entry name" value="Dup_hybrid_motif"/>
</dbReference>
<dbReference type="Pfam" id="PF01551">
    <property type="entry name" value="Peptidase_M23"/>
    <property type="match status" value="1"/>
</dbReference>
<evidence type="ECO:0000259" key="5">
    <source>
        <dbReference type="Pfam" id="PF24568"/>
    </source>
</evidence>
<accession>A0A942UQH4</accession>
<feature type="domain" description="M23ase beta-sheet core" evidence="4">
    <location>
        <begin position="276"/>
        <end position="372"/>
    </location>
</feature>
<dbReference type="InterPro" id="IPR057309">
    <property type="entry name" value="PcsB_CC"/>
</dbReference>
<feature type="coiled-coil region" evidence="2">
    <location>
        <begin position="157"/>
        <end position="236"/>
    </location>
</feature>
<evidence type="ECO:0000256" key="2">
    <source>
        <dbReference type="SAM" id="Coils"/>
    </source>
</evidence>
<proteinExistence type="predicted"/>
<organism evidence="6 7">
    <name type="scientific">Anaeromonas frigoriresistens</name>
    <dbReference type="NCBI Taxonomy" id="2683708"/>
    <lineage>
        <taxon>Bacteria</taxon>
        <taxon>Bacillati</taxon>
        <taxon>Bacillota</taxon>
        <taxon>Tissierellia</taxon>
        <taxon>Tissierellales</taxon>
        <taxon>Thermohalobacteraceae</taxon>
        <taxon>Anaeromonas</taxon>
    </lineage>
</organism>
<evidence type="ECO:0000259" key="4">
    <source>
        <dbReference type="Pfam" id="PF01551"/>
    </source>
</evidence>
<evidence type="ECO:0000256" key="3">
    <source>
        <dbReference type="SAM" id="SignalP"/>
    </source>
</evidence>
<dbReference type="CDD" id="cd12797">
    <property type="entry name" value="M23_peptidase"/>
    <property type="match status" value="1"/>
</dbReference>
<dbReference type="RefSeq" id="WP_203365349.1">
    <property type="nucleotide sequence ID" value="NZ_WSFT01000016.1"/>
</dbReference>
<feature type="domain" description="Peptidoglycan hydrolase PcsB coiled-coil" evidence="5">
    <location>
        <begin position="99"/>
        <end position="170"/>
    </location>
</feature>
<dbReference type="FunFam" id="2.70.70.10:FF:000006">
    <property type="entry name" value="M23 family peptidase"/>
    <property type="match status" value="1"/>
</dbReference>
<dbReference type="Proteomes" id="UP000724672">
    <property type="component" value="Unassembled WGS sequence"/>
</dbReference>
<dbReference type="InterPro" id="IPR016047">
    <property type="entry name" value="M23ase_b-sheet_dom"/>
</dbReference>
<dbReference type="AlphaFoldDB" id="A0A942UQH4"/>
<name>A0A942UQH4_9FIRM</name>
<dbReference type="SUPFAM" id="SSF51261">
    <property type="entry name" value="Duplicated hybrid motif"/>
    <property type="match status" value="1"/>
</dbReference>
<gene>
    <name evidence="6" type="ORF">GOQ27_03035</name>
</gene>
<evidence type="ECO:0000313" key="6">
    <source>
        <dbReference type="EMBL" id="MBS4537419.1"/>
    </source>
</evidence>
<reference evidence="6" key="1">
    <citation type="submission" date="2019-12" db="EMBL/GenBank/DDBJ databases">
        <title>Clostridiaceae gen. nov. sp. nov., isolated from sediment in Xinjiang, China.</title>
        <authorList>
            <person name="Zhang R."/>
        </authorList>
    </citation>
    <scope>NUCLEOTIDE SEQUENCE</scope>
    <source>
        <strain evidence="6">D2Q-11</strain>
    </source>
</reference>
<feature type="signal peptide" evidence="3">
    <location>
        <begin position="1"/>
        <end position="24"/>
    </location>
</feature>
<dbReference type="EMBL" id="WSFT01000016">
    <property type="protein sequence ID" value="MBS4537419.1"/>
    <property type="molecule type" value="Genomic_DNA"/>
</dbReference>
<dbReference type="GO" id="GO:0004222">
    <property type="term" value="F:metalloendopeptidase activity"/>
    <property type="evidence" value="ECO:0007669"/>
    <property type="project" value="TreeGrafter"/>
</dbReference>
<comment type="caution">
    <text evidence="6">The sequence shown here is derived from an EMBL/GenBank/DDBJ whole genome shotgun (WGS) entry which is preliminary data.</text>
</comment>
<dbReference type="Gene3D" id="6.10.250.3150">
    <property type="match status" value="1"/>
</dbReference>
<dbReference type="Pfam" id="PF24568">
    <property type="entry name" value="CC_PcsB"/>
    <property type="match status" value="1"/>
</dbReference>
<evidence type="ECO:0000313" key="7">
    <source>
        <dbReference type="Proteomes" id="UP000724672"/>
    </source>
</evidence>
<dbReference type="SUPFAM" id="SSF57997">
    <property type="entry name" value="Tropomyosin"/>
    <property type="match status" value="1"/>
</dbReference>
<dbReference type="PANTHER" id="PTHR21666">
    <property type="entry name" value="PEPTIDASE-RELATED"/>
    <property type="match status" value="1"/>
</dbReference>
<feature type="coiled-coil region" evidence="2">
    <location>
        <begin position="27"/>
        <end position="110"/>
    </location>
</feature>
<dbReference type="InterPro" id="IPR050570">
    <property type="entry name" value="Cell_wall_metabolism_enzyme"/>
</dbReference>